<dbReference type="PANTHER" id="PTHR34701">
    <property type="entry name" value="TRANSCRIPTIONAL REGULATOR MRAZ"/>
    <property type="match status" value="1"/>
</dbReference>
<name>A0A1F7RWG0_9BACT</name>
<comment type="subcellular location">
    <subcellularLocation>
        <location evidence="7">Cytoplasm</location>
        <location evidence="7">Nucleoid</location>
    </subcellularLocation>
</comment>
<feature type="domain" description="SpoVT-AbrB" evidence="8">
    <location>
        <begin position="79"/>
        <end position="122"/>
    </location>
</feature>
<organism evidence="9 10">
    <name type="scientific">Candidatus Schekmanbacteria bacterium RBG_13_48_7</name>
    <dbReference type="NCBI Taxonomy" id="1817878"/>
    <lineage>
        <taxon>Bacteria</taxon>
        <taxon>Candidatus Schekmaniibacteriota</taxon>
    </lineage>
</organism>
<keyword evidence="6 7" id="KW-0804">Transcription</keyword>
<dbReference type="SUPFAM" id="SSF89447">
    <property type="entry name" value="AbrB/MazE/MraZ-like"/>
    <property type="match status" value="1"/>
</dbReference>
<evidence type="ECO:0000256" key="6">
    <source>
        <dbReference type="ARBA" id="ARBA00023163"/>
    </source>
</evidence>
<dbReference type="GO" id="GO:0000976">
    <property type="term" value="F:transcription cis-regulatory region binding"/>
    <property type="evidence" value="ECO:0007669"/>
    <property type="project" value="TreeGrafter"/>
</dbReference>
<dbReference type="EMBL" id="MGDD01000181">
    <property type="protein sequence ID" value="OGL45344.1"/>
    <property type="molecule type" value="Genomic_DNA"/>
</dbReference>
<keyword evidence="2 7" id="KW-0963">Cytoplasm</keyword>
<dbReference type="Proteomes" id="UP000179266">
    <property type="component" value="Unassembled WGS sequence"/>
</dbReference>
<dbReference type="PROSITE" id="PS51740">
    <property type="entry name" value="SPOVT_ABRB"/>
    <property type="match status" value="2"/>
</dbReference>
<keyword evidence="3" id="KW-0677">Repeat</keyword>
<evidence type="ECO:0000256" key="2">
    <source>
        <dbReference type="ARBA" id="ARBA00022490"/>
    </source>
</evidence>
<dbReference type="GO" id="GO:0003700">
    <property type="term" value="F:DNA-binding transcription factor activity"/>
    <property type="evidence" value="ECO:0007669"/>
    <property type="project" value="UniProtKB-UniRule"/>
</dbReference>
<keyword evidence="4 7" id="KW-0805">Transcription regulation</keyword>
<dbReference type="PANTHER" id="PTHR34701:SF1">
    <property type="entry name" value="TRANSCRIPTIONAL REGULATOR MRAZ"/>
    <property type="match status" value="1"/>
</dbReference>
<dbReference type="GO" id="GO:2000143">
    <property type="term" value="P:negative regulation of DNA-templated transcription initiation"/>
    <property type="evidence" value="ECO:0007669"/>
    <property type="project" value="TreeGrafter"/>
</dbReference>
<evidence type="ECO:0000256" key="3">
    <source>
        <dbReference type="ARBA" id="ARBA00022737"/>
    </source>
</evidence>
<evidence type="ECO:0000256" key="7">
    <source>
        <dbReference type="HAMAP-Rule" id="MF_01008"/>
    </source>
</evidence>
<dbReference type="InterPro" id="IPR035644">
    <property type="entry name" value="MraZ_C"/>
</dbReference>
<dbReference type="InterPro" id="IPR038619">
    <property type="entry name" value="MraZ_sf"/>
</dbReference>
<evidence type="ECO:0000313" key="10">
    <source>
        <dbReference type="Proteomes" id="UP000179266"/>
    </source>
</evidence>
<reference evidence="9 10" key="1">
    <citation type="journal article" date="2016" name="Nat. Commun.">
        <title>Thousands of microbial genomes shed light on interconnected biogeochemical processes in an aquifer system.</title>
        <authorList>
            <person name="Anantharaman K."/>
            <person name="Brown C.T."/>
            <person name="Hug L.A."/>
            <person name="Sharon I."/>
            <person name="Castelle C.J."/>
            <person name="Probst A.J."/>
            <person name="Thomas B.C."/>
            <person name="Singh A."/>
            <person name="Wilkins M.J."/>
            <person name="Karaoz U."/>
            <person name="Brodie E.L."/>
            <person name="Williams K.H."/>
            <person name="Hubbard S.S."/>
            <person name="Banfield J.F."/>
        </authorList>
    </citation>
    <scope>NUCLEOTIDE SEQUENCE [LARGE SCALE GENOMIC DNA]</scope>
</reference>
<comment type="similarity">
    <text evidence="7">Belongs to the MraZ family.</text>
</comment>
<evidence type="ECO:0000256" key="4">
    <source>
        <dbReference type="ARBA" id="ARBA00023015"/>
    </source>
</evidence>
<dbReference type="CDD" id="cd16320">
    <property type="entry name" value="MraZ_N"/>
    <property type="match status" value="1"/>
</dbReference>
<gene>
    <name evidence="7" type="primary">mraZ</name>
    <name evidence="9" type="ORF">A2161_12875</name>
</gene>
<dbReference type="Gene3D" id="3.40.1550.20">
    <property type="entry name" value="Transcriptional regulator MraZ domain"/>
    <property type="match status" value="1"/>
</dbReference>
<keyword evidence="5 7" id="KW-0238">DNA-binding</keyword>
<dbReference type="HAMAP" id="MF_01008">
    <property type="entry name" value="MraZ"/>
    <property type="match status" value="1"/>
</dbReference>
<proteinExistence type="inferred from homology"/>
<feature type="domain" description="SpoVT-AbrB" evidence="8">
    <location>
        <begin position="5"/>
        <end position="50"/>
    </location>
</feature>
<dbReference type="InterPro" id="IPR037914">
    <property type="entry name" value="SpoVT-AbrB_sf"/>
</dbReference>
<sequence>MLTGRIQKTTDSKNRVNLPKKFLDRLTIDGRDEVYLLCLDGCVQIYNLETWSRLESKIDELDPFDPDSRMLQRIWGSHMEHQALDCEGRIILSEAVKQYAEIKKQVMIIGAINKIEVWGLEKFEKMLSGAPTPEDIAQRISKI</sequence>
<dbReference type="GO" id="GO:0009295">
    <property type="term" value="C:nucleoid"/>
    <property type="evidence" value="ECO:0007669"/>
    <property type="project" value="UniProtKB-SubCell"/>
</dbReference>
<dbReference type="InterPro" id="IPR020603">
    <property type="entry name" value="MraZ_dom"/>
</dbReference>
<protein>
    <recommendedName>
        <fullName evidence="1 7">Transcriptional regulator MraZ</fullName>
    </recommendedName>
</protein>
<dbReference type="GO" id="GO:0005737">
    <property type="term" value="C:cytoplasm"/>
    <property type="evidence" value="ECO:0007669"/>
    <property type="project" value="UniProtKB-UniRule"/>
</dbReference>
<evidence type="ECO:0000256" key="5">
    <source>
        <dbReference type="ARBA" id="ARBA00023125"/>
    </source>
</evidence>
<evidence type="ECO:0000256" key="1">
    <source>
        <dbReference type="ARBA" id="ARBA00013860"/>
    </source>
</evidence>
<dbReference type="InterPro" id="IPR007159">
    <property type="entry name" value="SpoVT-AbrB_dom"/>
</dbReference>
<dbReference type="InterPro" id="IPR003444">
    <property type="entry name" value="MraZ"/>
</dbReference>
<evidence type="ECO:0000259" key="8">
    <source>
        <dbReference type="PROSITE" id="PS51740"/>
    </source>
</evidence>
<evidence type="ECO:0000313" key="9">
    <source>
        <dbReference type="EMBL" id="OGL45344.1"/>
    </source>
</evidence>
<dbReference type="InterPro" id="IPR035642">
    <property type="entry name" value="MraZ_N"/>
</dbReference>
<dbReference type="CDD" id="cd16321">
    <property type="entry name" value="MraZ_C"/>
    <property type="match status" value="1"/>
</dbReference>
<dbReference type="AlphaFoldDB" id="A0A1F7RWG0"/>
<comment type="subunit">
    <text evidence="7">Forms oligomers.</text>
</comment>
<comment type="caution">
    <text evidence="9">The sequence shown here is derived from an EMBL/GenBank/DDBJ whole genome shotgun (WGS) entry which is preliminary data.</text>
</comment>
<accession>A0A1F7RWG0</accession>
<dbReference type="Pfam" id="PF02381">
    <property type="entry name" value="MraZ"/>
    <property type="match status" value="2"/>
</dbReference>